<reference evidence="24" key="1">
    <citation type="submission" date="2020-11" db="EMBL/GenBank/DDBJ databases">
        <authorList>
            <person name="Tran Van P."/>
        </authorList>
    </citation>
    <scope>NUCLEOTIDE SEQUENCE</scope>
</reference>
<dbReference type="Pfam" id="PF05739">
    <property type="entry name" value="SNARE"/>
    <property type="match status" value="1"/>
</dbReference>
<dbReference type="UniPathway" id="UPA00378"/>
<evidence type="ECO:0000256" key="15">
    <source>
        <dbReference type="ARBA" id="ARBA00022842"/>
    </source>
</evidence>
<feature type="transmembrane region" description="Helical" evidence="22">
    <location>
        <begin position="1208"/>
        <end position="1230"/>
    </location>
</feature>
<feature type="transmembrane region" description="Helical" evidence="22">
    <location>
        <begin position="1089"/>
        <end position="1109"/>
    </location>
</feature>
<dbReference type="PANTHER" id="PTHR10571">
    <property type="entry name" value="UDP-N-ACETYLGLUCOSAMINE--DOLICHYL-PHOSPHATE N-ACETYLGLUCOSAMINEPHOSPHOTRANSFERASE"/>
    <property type="match status" value="1"/>
</dbReference>
<evidence type="ECO:0000256" key="11">
    <source>
        <dbReference type="ARBA" id="ARBA00022723"/>
    </source>
</evidence>
<evidence type="ECO:0000256" key="21">
    <source>
        <dbReference type="ARBA" id="ARBA00045078"/>
    </source>
</evidence>
<evidence type="ECO:0000256" key="3">
    <source>
        <dbReference type="ARBA" id="ARBA00004922"/>
    </source>
</evidence>
<dbReference type="GO" id="GO:0005524">
    <property type="term" value="F:ATP binding"/>
    <property type="evidence" value="ECO:0007669"/>
    <property type="project" value="UniProtKB-KW"/>
</dbReference>
<dbReference type="InterPro" id="IPR043129">
    <property type="entry name" value="ATPase_NBD"/>
</dbReference>
<dbReference type="GO" id="GO:0005789">
    <property type="term" value="C:endoplasmic reticulum membrane"/>
    <property type="evidence" value="ECO:0007669"/>
    <property type="project" value="UniProtKB-SubCell"/>
</dbReference>
<dbReference type="InterPro" id="IPR013126">
    <property type="entry name" value="Hsp_70_fam"/>
</dbReference>
<feature type="transmembrane region" description="Helical" evidence="22">
    <location>
        <begin position="305"/>
        <end position="324"/>
    </location>
</feature>
<keyword evidence="8" id="KW-0328">Glycosyltransferase</keyword>
<evidence type="ECO:0000256" key="9">
    <source>
        <dbReference type="ARBA" id="ARBA00022679"/>
    </source>
</evidence>
<comment type="similarity">
    <text evidence="4">Belongs to the heat shock protein 70 family.</text>
</comment>
<evidence type="ECO:0000256" key="4">
    <source>
        <dbReference type="ARBA" id="ARBA00007381"/>
    </source>
</evidence>
<keyword evidence="25" id="KW-1185">Reference proteome</keyword>
<dbReference type="EC" id="2.7.8.15" evidence="6"/>
<protein>
    <recommendedName>
        <fullName evidence="7">UDP-N-acetylglucosamine--dolichyl-phosphate N-acetylglucosaminephosphotransferase</fullName>
        <ecNumber evidence="6">2.7.8.15</ecNumber>
    </recommendedName>
    <alternativeName>
        <fullName evidence="18">GlcNAc-1-P transferase</fullName>
    </alternativeName>
    <alternativeName>
        <fullName evidence="19">N-acetylglucosamine-1-phosphate transferase</fullName>
    </alternativeName>
</protein>
<evidence type="ECO:0000256" key="7">
    <source>
        <dbReference type="ARBA" id="ARBA00017659"/>
    </source>
</evidence>
<evidence type="ECO:0000313" key="25">
    <source>
        <dbReference type="Proteomes" id="UP000678499"/>
    </source>
</evidence>
<evidence type="ECO:0000256" key="16">
    <source>
        <dbReference type="ARBA" id="ARBA00022989"/>
    </source>
</evidence>
<feature type="transmembrane region" description="Helical" evidence="22">
    <location>
        <begin position="978"/>
        <end position="998"/>
    </location>
</feature>
<dbReference type="Gene3D" id="1.20.58.70">
    <property type="match status" value="1"/>
</dbReference>
<evidence type="ECO:0000256" key="6">
    <source>
        <dbReference type="ARBA" id="ARBA00013225"/>
    </source>
</evidence>
<keyword evidence="12" id="KW-0547">Nucleotide-binding</keyword>
<evidence type="ECO:0000256" key="12">
    <source>
        <dbReference type="ARBA" id="ARBA00022741"/>
    </source>
</evidence>
<evidence type="ECO:0000256" key="2">
    <source>
        <dbReference type="ARBA" id="ARBA00004477"/>
    </source>
</evidence>
<evidence type="ECO:0000256" key="20">
    <source>
        <dbReference type="ARBA" id="ARBA00044717"/>
    </source>
</evidence>
<evidence type="ECO:0000313" key="24">
    <source>
        <dbReference type="EMBL" id="CAD7278320.1"/>
    </source>
</evidence>
<evidence type="ECO:0000256" key="22">
    <source>
        <dbReference type="SAM" id="Phobius"/>
    </source>
</evidence>
<dbReference type="Pfam" id="PF00953">
    <property type="entry name" value="Glycos_transf_4"/>
    <property type="match status" value="1"/>
</dbReference>
<accession>A0A7R9GEP0</accession>
<evidence type="ECO:0000256" key="17">
    <source>
        <dbReference type="ARBA" id="ARBA00023136"/>
    </source>
</evidence>
<dbReference type="FunFam" id="3.90.640.10:FF:000010">
    <property type="entry name" value="heat shock 70 kDa protein 14"/>
    <property type="match status" value="1"/>
</dbReference>
<evidence type="ECO:0000256" key="8">
    <source>
        <dbReference type="ARBA" id="ARBA00022676"/>
    </source>
</evidence>
<feature type="transmembrane region" description="Helical" evidence="22">
    <location>
        <begin position="1010"/>
        <end position="1028"/>
    </location>
</feature>
<keyword evidence="9" id="KW-0808">Transferase</keyword>
<keyword evidence="16 22" id="KW-1133">Transmembrane helix</keyword>
<feature type="transmembrane region" description="Helical" evidence="22">
    <location>
        <begin position="869"/>
        <end position="894"/>
    </location>
</feature>
<evidence type="ECO:0000256" key="19">
    <source>
        <dbReference type="ARBA" id="ARBA00033238"/>
    </source>
</evidence>
<comment type="function">
    <text evidence="20">UDP-N-acetylglucosamine--dolichyl-phosphate N-acetylglucosaminephosphotransferase that operates in the biosynthetic pathway of dolichol-linked oligosaccharides, the glycan precursors employed in protein asparagine (N)-glycosylation. The assembly of dolichol-linked oligosaccharides begins on the cytosolic side of the endoplasmic reticulum membrane and finishes in its lumen. The sequential addition of sugars to dolichol pyrophosphate produces dolichol-linked oligosaccharides containing fourteen sugars, including two GlcNAcs, nine mannoses and three glucoses. Once assembled, the oligosaccharide is transferred from the lipid to nascent proteins by oligosaccharyltransferases. Catalyzes the initial step of dolichol-linked oligosaccharide biosynthesis, transfering GlcNAc-1-P from cytosolic UDP-GlcNAc onto the carrier lipid dolichyl phosphate (P-dolichol), yielding GlcNAc-P-P-dolichol embedded in the cytoplasmic leaflet of the endoplasmic reticulum membrane.</text>
</comment>
<gene>
    <name evidence="24" type="ORF">NMOB1V02_LOCUS6028</name>
</gene>
<dbReference type="InterPro" id="IPR000715">
    <property type="entry name" value="Glycosyl_transferase_4"/>
</dbReference>
<keyword evidence="14" id="KW-0067">ATP-binding</keyword>
<dbReference type="Gene3D" id="3.90.640.10">
    <property type="entry name" value="Actin, Chain A, domain 4"/>
    <property type="match status" value="1"/>
</dbReference>
<dbReference type="PROSITE" id="PS50192">
    <property type="entry name" value="T_SNARE"/>
    <property type="match status" value="1"/>
</dbReference>
<dbReference type="Pfam" id="PF00012">
    <property type="entry name" value="HSP70"/>
    <property type="match status" value="1"/>
</dbReference>
<keyword evidence="10 22" id="KW-0812">Transmembrane</keyword>
<dbReference type="GO" id="GO:0016757">
    <property type="term" value="F:glycosyltransferase activity"/>
    <property type="evidence" value="ECO:0007669"/>
    <property type="project" value="UniProtKB-KW"/>
</dbReference>
<evidence type="ECO:0000259" key="23">
    <source>
        <dbReference type="PROSITE" id="PS50192"/>
    </source>
</evidence>
<evidence type="ECO:0000256" key="10">
    <source>
        <dbReference type="ARBA" id="ARBA00022692"/>
    </source>
</evidence>
<evidence type="ECO:0000256" key="5">
    <source>
        <dbReference type="ARBA" id="ARBA00009317"/>
    </source>
</evidence>
<dbReference type="CDD" id="cd15845">
    <property type="entry name" value="SNARE_syntaxin16"/>
    <property type="match status" value="1"/>
</dbReference>
<keyword evidence="11" id="KW-0479">Metal-binding</keyword>
<dbReference type="InterPro" id="IPR033895">
    <property type="entry name" value="GPT"/>
</dbReference>
<dbReference type="InterPro" id="IPR000727">
    <property type="entry name" value="T_SNARE_dom"/>
</dbReference>
<feature type="domain" description="T-SNARE coiled-coil homology" evidence="23">
    <location>
        <begin position="233"/>
        <end position="295"/>
    </location>
</feature>
<keyword evidence="13" id="KW-0256">Endoplasmic reticulum</keyword>
<feature type="transmembrane region" description="Helical" evidence="22">
    <location>
        <begin position="906"/>
        <end position="925"/>
    </location>
</feature>
<evidence type="ECO:0000256" key="14">
    <source>
        <dbReference type="ARBA" id="ARBA00022840"/>
    </source>
</evidence>
<feature type="transmembrane region" description="Helical" evidence="22">
    <location>
        <begin position="1065"/>
        <end position="1083"/>
    </location>
</feature>
<dbReference type="EMBL" id="OA883231">
    <property type="protein sequence ID" value="CAD7278320.1"/>
    <property type="molecule type" value="Genomic_DNA"/>
</dbReference>
<dbReference type="OrthoDB" id="10262326at2759"/>
<dbReference type="EMBL" id="CAJPEX010001194">
    <property type="protein sequence ID" value="CAG0918472.1"/>
    <property type="molecule type" value="Genomic_DNA"/>
</dbReference>
<keyword evidence="15" id="KW-0460">Magnesium</keyword>
<dbReference type="AlphaFoldDB" id="A0A7R9GEP0"/>
<dbReference type="GO" id="GO:0006488">
    <property type="term" value="P:dolichol-linked oligosaccharide biosynthetic process"/>
    <property type="evidence" value="ECO:0007669"/>
    <property type="project" value="InterPro"/>
</dbReference>
<proteinExistence type="inferred from homology"/>
<name>A0A7R9GEP0_9CRUS</name>
<feature type="transmembrane region" description="Helical" evidence="22">
    <location>
        <begin position="1034"/>
        <end position="1053"/>
    </location>
</feature>
<comment type="pathway">
    <text evidence="3">Protein modification; protein glycosylation.</text>
</comment>
<feature type="transmembrane region" description="Helical" evidence="22">
    <location>
        <begin position="937"/>
        <end position="958"/>
    </location>
</feature>
<dbReference type="GO" id="GO:0016192">
    <property type="term" value="P:vesicle-mediated transport"/>
    <property type="evidence" value="ECO:0007669"/>
    <property type="project" value="InterPro"/>
</dbReference>
<dbReference type="InterPro" id="IPR010989">
    <property type="entry name" value="SNARE"/>
</dbReference>
<dbReference type="Proteomes" id="UP000678499">
    <property type="component" value="Unassembled WGS sequence"/>
</dbReference>
<feature type="transmembrane region" description="Helical" evidence="22">
    <location>
        <begin position="818"/>
        <end position="837"/>
    </location>
</feature>
<comment type="cofactor">
    <cofactor evidence="1">
        <name>Mg(2+)</name>
        <dbReference type="ChEBI" id="CHEBI:18420"/>
    </cofactor>
</comment>
<comment type="catalytic activity">
    <reaction evidence="21">
        <text>a di-trans,poly-cis-dolichyl phosphate + UDP-N-acetyl-alpha-D-glucosamine = an N-acetyl-alpha-D-glucosaminyl-diphospho-di-trans,poly-cis-dolichol + UMP</text>
        <dbReference type="Rhea" id="RHEA:13289"/>
        <dbReference type="Rhea" id="RHEA-COMP:19498"/>
        <dbReference type="Rhea" id="RHEA-COMP:19507"/>
        <dbReference type="ChEBI" id="CHEBI:57683"/>
        <dbReference type="ChEBI" id="CHEBI:57705"/>
        <dbReference type="ChEBI" id="CHEBI:57865"/>
        <dbReference type="ChEBI" id="CHEBI:58427"/>
        <dbReference type="EC" id="2.7.8.15"/>
    </reaction>
    <physiologicalReaction direction="left-to-right" evidence="21">
        <dbReference type="Rhea" id="RHEA:13290"/>
    </physiologicalReaction>
</comment>
<evidence type="ECO:0000256" key="1">
    <source>
        <dbReference type="ARBA" id="ARBA00001946"/>
    </source>
</evidence>
<dbReference type="SUPFAM" id="SSF47661">
    <property type="entry name" value="t-snare proteins"/>
    <property type="match status" value="1"/>
</dbReference>
<dbReference type="SUPFAM" id="SSF53067">
    <property type="entry name" value="Actin-like ATPase domain"/>
    <property type="match status" value="2"/>
</dbReference>
<dbReference type="GO" id="GO:0003975">
    <property type="term" value="F:UDP-N-acetylglucosamine-dolichyl-phosphate N-acetylglucosaminephosphotransferase activity"/>
    <property type="evidence" value="ECO:0007669"/>
    <property type="project" value="UniProtKB-EC"/>
</dbReference>
<dbReference type="GO" id="GO:0140662">
    <property type="term" value="F:ATP-dependent protein folding chaperone"/>
    <property type="evidence" value="ECO:0007669"/>
    <property type="project" value="InterPro"/>
</dbReference>
<keyword evidence="17 22" id="KW-0472">Membrane</keyword>
<dbReference type="CDD" id="cd06855">
    <property type="entry name" value="GT_GPT_euk"/>
    <property type="match status" value="1"/>
</dbReference>
<dbReference type="GO" id="GO:0046872">
    <property type="term" value="F:metal ion binding"/>
    <property type="evidence" value="ECO:0007669"/>
    <property type="project" value="UniProtKB-KW"/>
</dbReference>
<dbReference type="PANTHER" id="PTHR10571:SF0">
    <property type="entry name" value="UDP-N-ACETYLGLUCOSAMINE--DOLICHYL-PHOSPHATE N-ACETYLGLUCOSAMINEPHOSPHOTRANSFERASE"/>
    <property type="match status" value="1"/>
</dbReference>
<dbReference type="PRINTS" id="PR00301">
    <property type="entry name" value="HEATSHOCK70"/>
</dbReference>
<dbReference type="SMART" id="SM00397">
    <property type="entry name" value="t_SNARE"/>
    <property type="match status" value="1"/>
</dbReference>
<sequence>MASRSHTEFFICMRNKASMNRHYLAEQVTNERDTLVEHEMTDVELNAGSRLLGGQKPPEWLDALDDVQCHLDRLPKKITELETLHDKHLNRPTFDDSAEDERRIETLTKEISRIFSHAQGLLLEIKAKPRGKAEEEILRQNVMRSVAMALQDYSASFRQVQSSYVRALKSREDWSDPYFAVPSKMAAEDDLNATYSNGLEDALRDPLFGIKSPDSVGGIGSQRQLLLRMEEDTSWADQRDKEISQIVKSIVQLNELFRDLSQMVVEQGTVLDRIDYNIENSSVSVHEGLQQLRKAETYQRKNRKILCIMALAGTSVFLLIILVLDGRNAVLSNSRGDRTTPTVVAVSSEERLIGATAKQRIGRPGIDIVQGMKALVANPDPAQSLSLWPHSGFVATVESGPVFALTKAGDSQEVMSVEEALNIVFNEFMEIARSQVTKLDENLKAVLTVPVEFDDQKTDILKRAAANAGFNVIQAIAEPAAAVLAYDIAQKDSLCTPTCLVYRVGGTTSDITIVSTTSGLYSIEGHRYYATLGGDLLTKALADHFRSEFSSKYKMDPCEDSRRAYHKLFAAAEECKHVLSTLPSSSAFVESLRDGVDFSSNVTRARFESVANVHWDRFLVPVREILADAGLGFDDIDVVILAGGTMKIPKLQKLVKDMFPENTTLCFSIPADEVVAVGAAQQAGIKANSALSAPPALTELVCLSRGIFFQIGEEGKPRCLLAAKTLIPAHHVEHLNDNIEEGRISLKFFEADCLKECHAETATFLGSLTLDSLAEDAHVNVSCSVSKISSGVNHYLILTSRSSRGSDLRICEWALEKMPGALSLSALASCVSFWVTIRLVRKFKNTFIAAGISGKDLCKKDHPVIPEACGVLSGCIFLVVMSALLPATFGHHLISGNKNVFPYHEFVEHLAGMLSICCMILLGFADDVLNLRWRHKILLPMLAALPLLCVYLVNFNSTTIIIPRPLRVLCGSSIDLGMFYYVYMLLITVFCTNAINIYAGVNGLETGQTLVIALSIALFNVGELILGIDPAAHALSLYFILPFLGTTGALFYLNFYPAEVFVGDTFCYFAGMTIAVVGILGHFSKTVMLFLLPQLANFLYGLPQLFRLIPCPRHRLPRFNPEKDVVGVSSVVFNDKRIGRIGSACLKIYRMLGIIHYEEGVVDYSPKEVGEGDKVEDRGDGNGLVRCNNLTLINLYLKIFGSTSEHNLVTGLLIFQGLSSLVAFVIRYPLAGLFYDT</sequence>
<evidence type="ECO:0000256" key="13">
    <source>
        <dbReference type="ARBA" id="ARBA00022824"/>
    </source>
</evidence>
<organism evidence="24">
    <name type="scientific">Notodromas monacha</name>
    <dbReference type="NCBI Taxonomy" id="399045"/>
    <lineage>
        <taxon>Eukaryota</taxon>
        <taxon>Metazoa</taxon>
        <taxon>Ecdysozoa</taxon>
        <taxon>Arthropoda</taxon>
        <taxon>Crustacea</taxon>
        <taxon>Oligostraca</taxon>
        <taxon>Ostracoda</taxon>
        <taxon>Podocopa</taxon>
        <taxon>Podocopida</taxon>
        <taxon>Cypridocopina</taxon>
        <taxon>Cypridoidea</taxon>
        <taxon>Cyprididae</taxon>
        <taxon>Notodromas</taxon>
    </lineage>
</organism>
<evidence type="ECO:0000256" key="18">
    <source>
        <dbReference type="ARBA" id="ARBA00029567"/>
    </source>
</evidence>
<dbReference type="Gene3D" id="3.30.420.40">
    <property type="match status" value="2"/>
</dbReference>
<dbReference type="Gene3D" id="3.30.30.30">
    <property type="match status" value="1"/>
</dbReference>
<comment type="similarity">
    <text evidence="5">Belongs to the glycosyltransferase 4 family.</text>
</comment>
<comment type="subcellular location">
    <subcellularLocation>
        <location evidence="2">Endoplasmic reticulum membrane</location>
        <topology evidence="2">Multi-pass membrane protein</topology>
    </subcellularLocation>
</comment>